<dbReference type="Proteomes" id="UP000271162">
    <property type="component" value="Unassembled WGS sequence"/>
</dbReference>
<reference evidence="1 2" key="2">
    <citation type="submission" date="2018-11" db="EMBL/GenBank/DDBJ databases">
        <authorList>
            <consortium name="Pathogen Informatics"/>
        </authorList>
    </citation>
    <scope>NUCLEOTIDE SEQUENCE [LARGE SCALE GENOMIC DNA]</scope>
</reference>
<sequence>MNFMRRSLRRLAGDSQRRSESIDIAMFHSLDTVTATGGAEGLQEPSCAQSP</sequence>
<protein>
    <submittedName>
        <fullName evidence="1 3">Uncharacterized protein</fullName>
    </submittedName>
</protein>
<accession>A0A0N4XPB6</accession>
<evidence type="ECO:0000313" key="1">
    <source>
        <dbReference type="EMBL" id="VDL67957.1"/>
    </source>
</evidence>
<gene>
    <name evidence="1" type="ORF">NBR_LOCUS4368</name>
</gene>
<evidence type="ECO:0000313" key="3">
    <source>
        <dbReference type="WBParaSite" id="NBR_0000436801-mRNA-1"/>
    </source>
</evidence>
<dbReference type="WBParaSite" id="NBR_0000436801-mRNA-1">
    <property type="protein sequence ID" value="NBR_0000436801-mRNA-1"/>
    <property type="gene ID" value="NBR_0000436801"/>
</dbReference>
<dbReference type="EMBL" id="UYSL01008004">
    <property type="protein sequence ID" value="VDL67957.1"/>
    <property type="molecule type" value="Genomic_DNA"/>
</dbReference>
<reference evidence="3" key="1">
    <citation type="submission" date="2017-02" db="UniProtKB">
        <authorList>
            <consortium name="WormBaseParasite"/>
        </authorList>
    </citation>
    <scope>IDENTIFICATION</scope>
</reference>
<name>A0A0N4XPB6_NIPBR</name>
<evidence type="ECO:0000313" key="2">
    <source>
        <dbReference type="Proteomes" id="UP000271162"/>
    </source>
</evidence>
<dbReference type="AlphaFoldDB" id="A0A0N4XPB6"/>
<keyword evidence="2" id="KW-1185">Reference proteome</keyword>
<organism evidence="3">
    <name type="scientific">Nippostrongylus brasiliensis</name>
    <name type="common">Rat hookworm</name>
    <dbReference type="NCBI Taxonomy" id="27835"/>
    <lineage>
        <taxon>Eukaryota</taxon>
        <taxon>Metazoa</taxon>
        <taxon>Ecdysozoa</taxon>
        <taxon>Nematoda</taxon>
        <taxon>Chromadorea</taxon>
        <taxon>Rhabditida</taxon>
        <taxon>Rhabditina</taxon>
        <taxon>Rhabditomorpha</taxon>
        <taxon>Strongyloidea</taxon>
        <taxon>Heligmosomidae</taxon>
        <taxon>Nippostrongylus</taxon>
    </lineage>
</organism>
<proteinExistence type="predicted"/>